<accession>A0A382AJU2</accession>
<protein>
    <recommendedName>
        <fullName evidence="2">6-bladed beta-propeller</fullName>
    </recommendedName>
</protein>
<dbReference type="AlphaFoldDB" id="A0A382AJU2"/>
<reference evidence="1" key="1">
    <citation type="submission" date="2018-05" db="EMBL/GenBank/DDBJ databases">
        <authorList>
            <person name="Lanie J.A."/>
            <person name="Ng W.-L."/>
            <person name="Kazmierczak K.M."/>
            <person name="Andrzejewski T.M."/>
            <person name="Davidsen T.M."/>
            <person name="Wayne K.J."/>
            <person name="Tettelin H."/>
            <person name="Glass J.I."/>
            <person name="Rusch D."/>
            <person name="Podicherti R."/>
            <person name="Tsui H.-C.T."/>
            <person name="Winkler M.E."/>
        </authorList>
    </citation>
    <scope>NUCLEOTIDE SEQUENCE</scope>
</reference>
<dbReference type="EMBL" id="UINC01025533">
    <property type="protein sequence ID" value="SVB01273.1"/>
    <property type="molecule type" value="Genomic_DNA"/>
</dbReference>
<proteinExistence type="predicted"/>
<evidence type="ECO:0000313" key="1">
    <source>
        <dbReference type="EMBL" id="SVB01273.1"/>
    </source>
</evidence>
<gene>
    <name evidence="1" type="ORF">METZ01_LOCUS154127</name>
</gene>
<evidence type="ECO:0008006" key="2">
    <source>
        <dbReference type="Google" id="ProtNLM"/>
    </source>
</evidence>
<organism evidence="1">
    <name type="scientific">marine metagenome</name>
    <dbReference type="NCBI Taxonomy" id="408172"/>
    <lineage>
        <taxon>unclassified sequences</taxon>
        <taxon>metagenomes</taxon>
        <taxon>ecological metagenomes</taxon>
    </lineage>
</organism>
<feature type="non-terminal residue" evidence="1">
    <location>
        <position position="111"/>
    </location>
</feature>
<name>A0A382AJU2_9ZZZZ</name>
<sequence>MKKSLSRRCFLSNATVTAIAAPCLLLAKKDSTQLVIGEGAYQYEVQHNWAQLPAKYSWQTTHNVAVDAEGLLYVIHEGRENQKDHPSIFVFDRKGKFIRAFGSQFQGGGHG</sequence>